<dbReference type="EMBL" id="QGDT01000005">
    <property type="protein sequence ID" value="PWJ58044.1"/>
    <property type="molecule type" value="Genomic_DNA"/>
</dbReference>
<name>A0A316ALV3_9BACT</name>
<dbReference type="Proteomes" id="UP000245880">
    <property type="component" value="Unassembled WGS sequence"/>
</dbReference>
<sequence length="70" mass="7579">MAGTKFSGSNLVLTNRQAVHRQQDTVTGDLLEQGNLCRNDKGNVQPDHPGGGKPMICTETDQIVVLMKTL</sequence>
<gene>
    <name evidence="2" type="ORF">CLV98_105225</name>
</gene>
<evidence type="ECO:0000313" key="3">
    <source>
        <dbReference type="Proteomes" id="UP000245880"/>
    </source>
</evidence>
<protein>
    <submittedName>
        <fullName evidence="2">Uncharacterized protein</fullName>
    </submittedName>
</protein>
<organism evidence="2 3">
    <name type="scientific">Dyadobacter jejuensis</name>
    <dbReference type="NCBI Taxonomy" id="1082580"/>
    <lineage>
        <taxon>Bacteria</taxon>
        <taxon>Pseudomonadati</taxon>
        <taxon>Bacteroidota</taxon>
        <taxon>Cytophagia</taxon>
        <taxon>Cytophagales</taxon>
        <taxon>Spirosomataceae</taxon>
        <taxon>Dyadobacter</taxon>
    </lineage>
</organism>
<keyword evidence="3" id="KW-1185">Reference proteome</keyword>
<evidence type="ECO:0000256" key="1">
    <source>
        <dbReference type="SAM" id="MobiDB-lite"/>
    </source>
</evidence>
<dbReference type="AlphaFoldDB" id="A0A316ALV3"/>
<feature type="region of interest" description="Disordered" evidence="1">
    <location>
        <begin position="37"/>
        <end position="56"/>
    </location>
</feature>
<proteinExistence type="predicted"/>
<comment type="caution">
    <text evidence="2">The sequence shown here is derived from an EMBL/GenBank/DDBJ whole genome shotgun (WGS) entry which is preliminary data.</text>
</comment>
<reference evidence="2 3" key="1">
    <citation type="submission" date="2018-03" db="EMBL/GenBank/DDBJ databases">
        <title>Genomic Encyclopedia of Archaeal and Bacterial Type Strains, Phase II (KMG-II): from individual species to whole genera.</title>
        <authorList>
            <person name="Goeker M."/>
        </authorList>
    </citation>
    <scope>NUCLEOTIDE SEQUENCE [LARGE SCALE GENOMIC DNA]</scope>
    <source>
        <strain evidence="2 3">DSM 100346</strain>
    </source>
</reference>
<accession>A0A316ALV3</accession>
<evidence type="ECO:0000313" key="2">
    <source>
        <dbReference type="EMBL" id="PWJ58044.1"/>
    </source>
</evidence>